<protein>
    <recommendedName>
        <fullName evidence="4">Argininosuccinate lyase</fullName>
    </recommendedName>
</protein>
<name>A0A2M7G5I7_9BACT</name>
<dbReference type="AlphaFoldDB" id="A0A2M7G5I7"/>
<evidence type="ECO:0000313" key="3">
    <source>
        <dbReference type="Proteomes" id="UP000231019"/>
    </source>
</evidence>
<reference evidence="2 3" key="1">
    <citation type="submission" date="2017-09" db="EMBL/GenBank/DDBJ databases">
        <title>Depth-based differentiation of microbial function through sediment-hosted aquifers and enrichment of novel symbionts in the deep terrestrial subsurface.</title>
        <authorList>
            <person name="Probst A.J."/>
            <person name="Ladd B."/>
            <person name="Jarett J.K."/>
            <person name="Geller-Mcgrath D.E."/>
            <person name="Sieber C.M."/>
            <person name="Emerson J.B."/>
            <person name="Anantharaman K."/>
            <person name="Thomas B.C."/>
            <person name="Malmstrom R."/>
            <person name="Stieglmeier M."/>
            <person name="Klingl A."/>
            <person name="Woyke T."/>
            <person name="Ryan C.M."/>
            <person name="Banfield J.F."/>
        </authorList>
    </citation>
    <scope>NUCLEOTIDE SEQUENCE [LARGE SCALE GENOMIC DNA]</scope>
    <source>
        <strain evidence="2">CG17_big_fil_post_rev_8_21_14_2_50_48_46</strain>
    </source>
</reference>
<dbReference type="Proteomes" id="UP000231019">
    <property type="component" value="Unassembled WGS sequence"/>
</dbReference>
<feature type="signal peptide" evidence="1">
    <location>
        <begin position="1"/>
        <end position="27"/>
    </location>
</feature>
<proteinExistence type="predicted"/>
<keyword evidence="1" id="KW-0732">Signal</keyword>
<feature type="chain" id="PRO_5014876280" description="Argininosuccinate lyase" evidence="1">
    <location>
        <begin position="28"/>
        <end position="142"/>
    </location>
</feature>
<sequence length="142" mass="15293">MNKKLFLLLAATALTSVTLAMPGQSFALDNTMTSKPPVVRVDDELDLDFDLVNETGYAISAVYLSPTSVEEWGPNIAPDDLPSGASGHIHFSPGATAAKWDLKVDWADGSPSSVWTELDLTEISTLTLHYDRETDTATAHAE</sequence>
<gene>
    <name evidence="2" type="ORF">COW36_09645</name>
</gene>
<comment type="caution">
    <text evidence="2">The sequence shown here is derived from an EMBL/GenBank/DDBJ whole genome shotgun (WGS) entry which is preliminary data.</text>
</comment>
<evidence type="ECO:0000313" key="2">
    <source>
        <dbReference type="EMBL" id="PIW17225.1"/>
    </source>
</evidence>
<organism evidence="2 3">
    <name type="scientific">bacterium (Candidatus Blackallbacteria) CG17_big_fil_post_rev_8_21_14_2_50_48_46</name>
    <dbReference type="NCBI Taxonomy" id="2014261"/>
    <lineage>
        <taxon>Bacteria</taxon>
        <taxon>Candidatus Blackallbacteria</taxon>
    </lineage>
</organism>
<evidence type="ECO:0000256" key="1">
    <source>
        <dbReference type="SAM" id="SignalP"/>
    </source>
</evidence>
<accession>A0A2M7G5I7</accession>
<dbReference type="EMBL" id="PFFQ01000026">
    <property type="protein sequence ID" value="PIW17225.1"/>
    <property type="molecule type" value="Genomic_DNA"/>
</dbReference>
<evidence type="ECO:0008006" key="4">
    <source>
        <dbReference type="Google" id="ProtNLM"/>
    </source>
</evidence>